<keyword evidence="4 6" id="KW-0472">Membrane</keyword>
<reference evidence="8" key="1">
    <citation type="submission" date="2021-03" db="EMBL/GenBank/DDBJ databases">
        <title>Revisited historic fungal species revealed as producer of novel bioactive compounds through whole genome sequencing and comparative genomics.</title>
        <authorList>
            <person name="Vignolle G.A."/>
            <person name="Hochenegger N."/>
            <person name="Mach R.L."/>
            <person name="Mach-Aigner A.R."/>
            <person name="Javad Rahimi M."/>
            <person name="Salim K.A."/>
            <person name="Chan C.M."/>
            <person name="Lim L.B.L."/>
            <person name="Cai F."/>
            <person name="Druzhinina I.S."/>
            <person name="U'Ren J.M."/>
            <person name="Derntl C."/>
        </authorList>
    </citation>
    <scope>NUCLEOTIDE SEQUENCE</scope>
    <source>
        <strain evidence="8">TUCIM 5799</strain>
    </source>
</reference>
<proteinExistence type="predicted"/>
<feature type="transmembrane region" description="Helical" evidence="6">
    <location>
        <begin position="116"/>
        <end position="136"/>
    </location>
</feature>
<feature type="transmembrane region" description="Helical" evidence="6">
    <location>
        <begin position="472"/>
        <end position="501"/>
    </location>
</feature>
<protein>
    <recommendedName>
        <fullName evidence="7">Major facilitator superfamily (MFS) profile domain-containing protein</fullName>
    </recommendedName>
</protein>
<feature type="transmembrane region" description="Helical" evidence="6">
    <location>
        <begin position="588"/>
        <end position="611"/>
    </location>
</feature>
<feature type="transmembrane region" description="Helical" evidence="6">
    <location>
        <begin position="318"/>
        <end position="338"/>
    </location>
</feature>
<feature type="transmembrane region" description="Helical" evidence="6">
    <location>
        <begin position="245"/>
        <end position="265"/>
    </location>
</feature>
<accession>A0A9Q0ARZ8</accession>
<dbReference type="PROSITE" id="PS50850">
    <property type="entry name" value="MFS"/>
    <property type="match status" value="1"/>
</dbReference>
<feature type="transmembrane region" description="Helical" evidence="6">
    <location>
        <begin position="277"/>
        <end position="298"/>
    </location>
</feature>
<feature type="transmembrane region" description="Helical" evidence="6">
    <location>
        <begin position="185"/>
        <end position="203"/>
    </location>
</feature>
<evidence type="ECO:0000256" key="5">
    <source>
        <dbReference type="SAM" id="MobiDB-lite"/>
    </source>
</evidence>
<dbReference type="InterPro" id="IPR036259">
    <property type="entry name" value="MFS_trans_sf"/>
</dbReference>
<gene>
    <name evidence="8" type="ORF">JX265_000149</name>
</gene>
<dbReference type="CDD" id="cd17502">
    <property type="entry name" value="MFS_Azr1_MDR_like"/>
    <property type="match status" value="1"/>
</dbReference>
<dbReference type="PANTHER" id="PTHR23501:SF67">
    <property type="entry name" value="MFS MULTIDRUG EFFLUX TRANSPORTER (EUROFUNG)"/>
    <property type="match status" value="1"/>
</dbReference>
<sequence length="620" mass="66746">MGAKSAASHSRSNADDNSTEHTALLATPHQPNYTGSRALTRDQYETDEDDEIDANESDLLLARTASIQSGTGLAPESLESDEPGGYLTDDDVEAVIPAALHKSGREFLIDTDYRKFWTIFMGMMLTYFIAAFDGTIMASSHPVITSYFHSSNSASWLSTAFLLTSTAFQPILGRLSDTIGRKGPYIMTMTIFAAATAWCGLAGSMTSFIAARAVCGLGAGGMMTLGSIMISDLVDIERRGTYQSWINAVYGIASASGAALGGLMADTLGWRWEFGIQVPPVILCIILAVIFVPTDLGIQGKRESFMEAMRAFDFQGSFLLTCSTTFLILGLNLGGNILPWSHPFIIASLAISATCFPLCLWTESKAKRPIMPLKLLHSSPRANLIFANFLASLLLNAILFNVPLYFQAVLLTSATESGIRLVAPQVSASMVGTATGFLISRTKRLKWPLTSGTLLSLLGAVVLSMMRRDWPVWAYLLCLLPGAMGQGFQFPGTFIAVLAVSPQAEQAVVTSTLVLWRALGSVLGIACSSLILQNALLAYLRAYVTEDGDGGRGPAWKEDIIERVRGSVEAVARLEGPVREQVVLSYEAAIRVTFLCCVGVGIVMVCLVLPIRLPRLGARK</sequence>
<dbReference type="EMBL" id="JAFIMR010000001">
    <property type="protein sequence ID" value="KAI1881323.1"/>
    <property type="molecule type" value="Genomic_DNA"/>
</dbReference>
<dbReference type="InterPro" id="IPR020846">
    <property type="entry name" value="MFS_dom"/>
</dbReference>
<evidence type="ECO:0000259" key="7">
    <source>
        <dbReference type="PROSITE" id="PS50850"/>
    </source>
</evidence>
<keyword evidence="9" id="KW-1185">Reference proteome</keyword>
<evidence type="ECO:0000313" key="9">
    <source>
        <dbReference type="Proteomes" id="UP000829685"/>
    </source>
</evidence>
<dbReference type="Gene3D" id="1.20.1720.10">
    <property type="entry name" value="Multidrug resistance protein D"/>
    <property type="match status" value="1"/>
</dbReference>
<evidence type="ECO:0000256" key="3">
    <source>
        <dbReference type="ARBA" id="ARBA00022989"/>
    </source>
</evidence>
<feature type="transmembrane region" description="Helical" evidence="6">
    <location>
        <begin position="418"/>
        <end position="440"/>
    </location>
</feature>
<feature type="transmembrane region" description="Helical" evidence="6">
    <location>
        <begin position="447"/>
        <end position="466"/>
    </location>
</feature>
<feature type="region of interest" description="Disordered" evidence="5">
    <location>
        <begin position="1"/>
        <end position="51"/>
    </location>
</feature>
<comment type="subcellular location">
    <subcellularLocation>
        <location evidence="1">Membrane</location>
        <topology evidence="1">Multi-pass membrane protein</topology>
    </subcellularLocation>
</comment>
<feature type="transmembrane region" description="Helical" evidence="6">
    <location>
        <begin position="382"/>
        <end position="406"/>
    </location>
</feature>
<comment type="caution">
    <text evidence="8">The sequence shown here is derived from an EMBL/GenBank/DDBJ whole genome shotgun (WGS) entry which is preliminary data.</text>
</comment>
<evidence type="ECO:0000256" key="2">
    <source>
        <dbReference type="ARBA" id="ARBA00022692"/>
    </source>
</evidence>
<feature type="transmembrane region" description="Helical" evidence="6">
    <location>
        <begin position="209"/>
        <end position="233"/>
    </location>
</feature>
<keyword evidence="2 6" id="KW-0812">Transmembrane</keyword>
<feature type="transmembrane region" description="Helical" evidence="6">
    <location>
        <begin position="513"/>
        <end position="532"/>
    </location>
</feature>
<evidence type="ECO:0000256" key="6">
    <source>
        <dbReference type="SAM" id="Phobius"/>
    </source>
</evidence>
<evidence type="ECO:0000256" key="4">
    <source>
        <dbReference type="ARBA" id="ARBA00023136"/>
    </source>
</evidence>
<evidence type="ECO:0000256" key="1">
    <source>
        <dbReference type="ARBA" id="ARBA00004141"/>
    </source>
</evidence>
<dbReference type="GO" id="GO:0015174">
    <property type="term" value="F:basic amino acid transmembrane transporter activity"/>
    <property type="evidence" value="ECO:0007669"/>
    <property type="project" value="TreeGrafter"/>
</dbReference>
<dbReference type="Proteomes" id="UP000829685">
    <property type="component" value="Unassembled WGS sequence"/>
</dbReference>
<name>A0A9Q0ARZ8_9PEZI</name>
<dbReference type="GO" id="GO:0000329">
    <property type="term" value="C:fungal-type vacuole membrane"/>
    <property type="evidence" value="ECO:0007669"/>
    <property type="project" value="TreeGrafter"/>
</dbReference>
<dbReference type="PANTHER" id="PTHR23501">
    <property type="entry name" value="MAJOR FACILITATOR SUPERFAMILY"/>
    <property type="match status" value="1"/>
</dbReference>
<dbReference type="AlphaFoldDB" id="A0A9Q0ARZ8"/>
<dbReference type="InterPro" id="IPR011701">
    <property type="entry name" value="MFS"/>
</dbReference>
<dbReference type="Pfam" id="PF07690">
    <property type="entry name" value="MFS_1"/>
    <property type="match status" value="1"/>
</dbReference>
<feature type="transmembrane region" description="Helical" evidence="6">
    <location>
        <begin position="156"/>
        <end position="173"/>
    </location>
</feature>
<dbReference type="SUPFAM" id="SSF103473">
    <property type="entry name" value="MFS general substrate transporter"/>
    <property type="match status" value="1"/>
</dbReference>
<organism evidence="8 9">
    <name type="scientific">Neoarthrinium moseri</name>
    <dbReference type="NCBI Taxonomy" id="1658444"/>
    <lineage>
        <taxon>Eukaryota</taxon>
        <taxon>Fungi</taxon>
        <taxon>Dikarya</taxon>
        <taxon>Ascomycota</taxon>
        <taxon>Pezizomycotina</taxon>
        <taxon>Sordariomycetes</taxon>
        <taxon>Xylariomycetidae</taxon>
        <taxon>Amphisphaeriales</taxon>
        <taxon>Apiosporaceae</taxon>
        <taxon>Neoarthrinium</taxon>
    </lineage>
</organism>
<evidence type="ECO:0000313" key="8">
    <source>
        <dbReference type="EMBL" id="KAI1881323.1"/>
    </source>
</evidence>
<feature type="domain" description="Major facilitator superfamily (MFS) profile" evidence="7">
    <location>
        <begin position="119"/>
        <end position="616"/>
    </location>
</feature>
<dbReference type="Gene3D" id="1.20.1250.20">
    <property type="entry name" value="MFS general substrate transporter like domains"/>
    <property type="match status" value="1"/>
</dbReference>
<keyword evidence="3 6" id="KW-1133">Transmembrane helix</keyword>
<feature type="transmembrane region" description="Helical" evidence="6">
    <location>
        <begin position="344"/>
        <end position="361"/>
    </location>
</feature>